<evidence type="ECO:0000256" key="2">
    <source>
        <dbReference type="ARBA" id="ARBA00023043"/>
    </source>
</evidence>
<comment type="caution">
    <text evidence="5">The sequence shown here is derived from an EMBL/GenBank/DDBJ whole genome shotgun (WGS) entry which is preliminary data.</text>
</comment>
<feature type="repeat" description="ANK" evidence="3">
    <location>
        <begin position="971"/>
        <end position="1003"/>
    </location>
</feature>
<evidence type="ECO:0000256" key="3">
    <source>
        <dbReference type="PROSITE-ProRule" id="PRU00023"/>
    </source>
</evidence>
<proteinExistence type="predicted"/>
<evidence type="ECO:0000313" key="5">
    <source>
        <dbReference type="EMBL" id="KAK4237604.1"/>
    </source>
</evidence>
<dbReference type="SUPFAM" id="SSF48403">
    <property type="entry name" value="Ankyrin repeat"/>
    <property type="match status" value="3"/>
</dbReference>
<evidence type="ECO:0000259" key="4">
    <source>
        <dbReference type="Pfam" id="PF14420"/>
    </source>
</evidence>
<accession>A0AAN7HEX8</accession>
<feature type="repeat" description="ANK" evidence="3">
    <location>
        <begin position="834"/>
        <end position="868"/>
    </location>
</feature>
<feature type="repeat" description="ANK" evidence="3">
    <location>
        <begin position="271"/>
        <end position="303"/>
    </location>
</feature>
<dbReference type="PROSITE" id="PS50088">
    <property type="entry name" value="ANK_REPEAT"/>
    <property type="match status" value="17"/>
</dbReference>
<dbReference type="Gene3D" id="1.25.40.20">
    <property type="entry name" value="Ankyrin repeat-containing domain"/>
    <property type="match status" value="4"/>
</dbReference>
<feature type="repeat" description="ANK" evidence="3">
    <location>
        <begin position="901"/>
        <end position="929"/>
    </location>
</feature>
<sequence>MATPRRIPPAEWDSYKDTISTLYLTNNKTLDEVITHMGYTYGFHATKAQYVRKLKQWRLEKNSTKDKWEFAASQVQKRRLVSAKKLKKEMARYVGCGSSSEKGLIEPASTGLSYIAYEPELLSSEQPSSLRAFEATNREARKLLGDCLDVQIDPDNPEYVSQISSHLDDIGTLSSGASAGDMCLYLLRYAIYLASNNLLCLSKVDKLLQWIIRSRRLSTVERLIDTKMPSVEIFAVKLLVSAARLDEFDVALTLTTKSIDVNSFAVTSWGSKTTALHEAVRRRNTVLVRLLLDAGANPNTHDDHCDAGRTALRTAITGPSRSLEIAEMLIGCGADINTHIFYSAEPWTLLNEAVIDGNIDAVRMLLAAGARVNDARGKTALQIAALRDDIEIVQVLLDAGADVNSPAGKAYADDCRKAARKGRHRFFRTPLQGAVSQNNVEMSQVILEAGADVNGFPAAGYVKWMSLIGNDEGCPSHLNDADIYDDDYDDDDGRMCTPLQEAVLQNNSVLVRLLLSLGADVNAVGCYGTALQIAAREPQGCKLARLLLSKGADVNSPAQVPWSRTALQAAALSGNEEMVELLLNQGADVNATPSRRGGRTALQAATESGNIGLVKLLVDAGADVNANAAPEEGRTCLQAAAEQGDIELLNYLLRSGADVNGPASAQSGRTALQAAVERNRSAIVERLLEAGADVRARPSWKDGLQPLCAALSNESYELAQLLLNKGADPNESCYASSPLGIAVGHGAVEMVRCLILAGANVNGRPVDGMTALETAASHGSAKIVSILIDGGAALDGIDGTRALEGAADKNFIDVVKLLLAKGVSPNRPPTAYVNGKSALQRAVMRWAISDDMLRLLLHHGADVKADGGSCLQVAARKGSRHAVQILLAAGADVNFLASGICGNTALQGAILSKNIDIVHILLDAGADINGPPGEVRGTTALQAAVDIGDKRMVRFLLSRGADVNGPPSRSYGATALQKAVIHGSLGIALVLLRAGADINAPAAVQGGRTALEAAAEHGRLDLACLLLRNEDDTDAEAVQMRCKRAAKLASSNGHTILAKILRGWKKSAEPAEAKT</sequence>
<keyword evidence="1" id="KW-0677">Repeat</keyword>
<dbReference type="Pfam" id="PF00023">
    <property type="entry name" value="Ank"/>
    <property type="match status" value="1"/>
</dbReference>
<dbReference type="Pfam" id="PF12796">
    <property type="entry name" value="Ank_2"/>
    <property type="match status" value="8"/>
</dbReference>
<feature type="repeat" description="ANK" evidence="3">
    <location>
        <begin position="936"/>
        <end position="968"/>
    </location>
</feature>
<dbReference type="Proteomes" id="UP001303760">
    <property type="component" value="Unassembled WGS sequence"/>
</dbReference>
<dbReference type="EMBL" id="MU860131">
    <property type="protein sequence ID" value="KAK4237604.1"/>
    <property type="molecule type" value="Genomic_DNA"/>
</dbReference>
<name>A0AAN7HEX8_9PEZI</name>
<dbReference type="Pfam" id="PF14420">
    <property type="entry name" value="Clr5"/>
    <property type="match status" value="1"/>
</dbReference>
<feature type="domain" description="Clr5" evidence="4">
    <location>
        <begin position="9"/>
        <end position="61"/>
    </location>
</feature>
<dbReference type="SMART" id="SM00248">
    <property type="entry name" value="ANK"/>
    <property type="match status" value="21"/>
</dbReference>
<feature type="repeat" description="ANK" evidence="3">
    <location>
        <begin position="632"/>
        <end position="664"/>
    </location>
</feature>
<feature type="repeat" description="ANK" evidence="3">
    <location>
        <begin position="667"/>
        <end position="699"/>
    </location>
</feature>
<dbReference type="AlphaFoldDB" id="A0AAN7HEX8"/>
<dbReference type="InterPro" id="IPR036770">
    <property type="entry name" value="Ankyrin_rpt-contain_sf"/>
</dbReference>
<protein>
    <submittedName>
        <fullName evidence="5">Ankyrin repeat-containing domain protein</fullName>
    </submittedName>
</protein>
<feature type="repeat" description="ANK" evidence="3">
    <location>
        <begin position="494"/>
        <end position="526"/>
    </location>
</feature>
<reference evidence="5" key="1">
    <citation type="journal article" date="2023" name="Mol. Phylogenet. Evol.">
        <title>Genome-scale phylogeny and comparative genomics of the fungal order Sordariales.</title>
        <authorList>
            <person name="Hensen N."/>
            <person name="Bonometti L."/>
            <person name="Westerberg I."/>
            <person name="Brannstrom I.O."/>
            <person name="Guillou S."/>
            <person name="Cros-Aarteil S."/>
            <person name="Calhoun S."/>
            <person name="Haridas S."/>
            <person name="Kuo A."/>
            <person name="Mondo S."/>
            <person name="Pangilinan J."/>
            <person name="Riley R."/>
            <person name="LaButti K."/>
            <person name="Andreopoulos B."/>
            <person name="Lipzen A."/>
            <person name="Chen C."/>
            <person name="Yan M."/>
            <person name="Daum C."/>
            <person name="Ng V."/>
            <person name="Clum A."/>
            <person name="Steindorff A."/>
            <person name="Ohm R.A."/>
            <person name="Martin F."/>
            <person name="Silar P."/>
            <person name="Natvig D.O."/>
            <person name="Lalanne C."/>
            <person name="Gautier V."/>
            <person name="Ament-Velasquez S.L."/>
            <person name="Kruys A."/>
            <person name="Hutchinson M.I."/>
            <person name="Powell A.J."/>
            <person name="Barry K."/>
            <person name="Miller A.N."/>
            <person name="Grigoriev I.V."/>
            <person name="Debuchy R."/>
            <person name="Gladieux P."/>
            <person name="Hiltunen Thoren M."/>
            <person name="Johannesson H."/>
        </authorList>
    </citation>
    <scope>NUCLEOTIDE SEQUENCE</scope>
    <source>
        <strain evidence="5">CBS 532.94</strain>
    </source>
</reference>
<organism evidence="5 6">
    <name type="scientific">Achaetomium macrosporum</name>
    <dbReference type="NCBI Taxonomy" id="79813"/>
    <lineage>
        <taxon>Eukaryota</taxon>
        <taxon>Fungi</taxon>
        <taxon>Dikarya</taxon>
        <taxon>Ascomycota</taxon>
        <taxon>Pezizomycotina</taxon>
        <taxon>Sordariomycetes</taxon>
        <taxon>Sordariomycetidae</taxon>
        <taxon>Sordariales</taxon>
        <taxon>Chaetomiaceae</taxon>
        <taxon>Achaetomium</taxon>
    </lineage>
</organism>
<dbReference type="PANTHER" id="PTHR24123">
    <property type="entry name" value="ANKYRIN REPEAT-CONTAINING"/>
    <property type="match status" value="1"/>
</dbReference>
<keyword evidence="2 3" id="KW-0040">ANK repeat</keyword>
<feature type="repeat" description="ANK" evidence="3">
    <location>
        <begin position="866"/>
        <end position="898"/>
    </location>
</feature>
<reference evidence="5" key="2">
    <citation type="submission" date="2023-05" db="EMBL/GenBank/DDBJ databases">
        <authorList>
            <consortium name="Lawrence Berkeley National Laboratory"/>
            <person name="Steindorff A."/>
            <person name="Hensen N."/>
            <person name="Bonometti L."/>
            <person name="Westerberg I."/>
            <person name="Brannstrom I.O."/>
            <person name="Guillou S."/>
            <person name="Cros-Aarteil S."/>
            <person name="Calhoun S."/>
            <person name="Haridas S."/>
            <person name="Kuo A."/>
            <person name="Mondo S."/>
            <person name="Pangilinan J."/>
            <person name="Riley R."/>
            <person name="Labutti K."/>
            <person name="Andreopoulos B."/>
            <person name="Lipzen A."/>
            <person name="Chen C."/>
            <person name="Yanf M."/>
            <person name="Daum C."/>
            <person name="Ng V."/>
            <person name="Clum A."/>
            <person name="Ohm R."/>
            <person name="Martin F."/>
            <person name="Silar P."/>
            <person name="Natvig D."/>
            <person name="Lalanne C."/>
            <person name="Gautier V."/>
            <person name="Ament-Velasquez S.L."/>
            <person name="Kruys A."/>
            <person name="Hutchinson M.I."/>
            <person name="Powell A.J."/>
            <person name="Barry K."/>
            <person name="Miller A.N."/>
            <person name="Grigoriev I.V."/>
            <person name="Debuchy R."/>
            <person name="Gladieux P."/>
            <person name="Thoren M.H."/>
            <person name="Johannesson H."/>
        </authorList>
    </citation>
    <scope>NUCLEOTIDE SEQUENCE</scope>
    <source>
        <strain evidence="5">CBS 532.94</strain>
    </source>
</reference>
<feature type="repeat" description="ANK" evidence="3">
    <location>
        <begin position="767"/>
        <end position="799"/>
    </location>
</feature>
<keyword evidence="6" id="KW-1185">Reference proteome</keyword>
<feature type="repeat" description="ANK" evidence="3">
    <location>
        <begin position="597"/>
        <end position="629"/>
    </location>
</feature>
<dbReference type="InterPro" id="IPR051165">
    <property type="entry name" value="Multifunctional_ANK_Repeat"/>
</dbReference>
<feature type="repeat" description="ANK" evidence="3">
    <location>
        <begin position="734"/>
        <end position="766"/>
    </location>
</feature>
<dbReference type="PRINTS" id="PR01415">
    <property type="entry name" value="ANKYRIN"/>
</dbReference>
<dbReference type="InterPro" id="IPR002110">
    <property type="entry name" value="Ankyrin_rpt"/>
</dbReference>
<dbReference type="PANTHER" id="PTHR24123:SF33">
    <property type="entry name" value="PROTEIN HOS4"/>
    <property type="match status" value="1"/>
</dbReference>
<feature type="repeat" description="ANK" evidence="3">
    <location>
        <begin position="702"/>
        <end position="734"/>
    </location>
</feature>
<dbReference type="InterPro" id="IPR025676">
    <property type="entry name" value="Clr5_dom"/>
</dbReference>
<feature type="repeat" description="ANK" evidence="3">
    <location>
        <begin position="562"/>
        <end position="594"/>
    </location>
</feature>
<feature type="repeat" description="ANK" evidence="3">
    <location>
        <begin position="376"/>
        <end position="408"/>
    </location>
</feature>
<gene>
    <name evidence="5" type="ORF">C8A03DRAFT_44573</name>
</gene>
<feature type="repeat" description="ANK" evidence="3">
    <location>
        <begin position="345"/>
        <end position="377"/>
    </location>
</feature>
<evidence type="ECO:0000256" key="1">
    <source>
        <dbReference type="ARBA" id="ARBA00022737"/>
    </source>
</evidence>
<feature type="repeat" description="ANK" evidence="3">
    <location>
        <begin position="426"/>
        <end position="454"/>
    </location>
</feature>
<evidence type="ECO:0000313" key="6">
    <source>
        <dbReference type="Proteomes" id="UP001303760"/>
    </source>
</evidence>
<dbReference type="PROSITE" id="PS50297">
    <property type="entry name" value="ANK_REP_REGION"/>
    <property type="match status" value="16"/>
</dbReference>